<dbReference type="GO" id="GO:0016787">
    <property type="term" value="F:hydrolase activity"/>
    <property type="evidence" value="ECO:0007669"/>
    <property type="project" value="InterPro"/>
</dbReference>
<reference evidence="2 3" key="2">
    <citation type="submission" date="2018-04" db="EMBL/GenBank/DDBJ databases">
        <authorList>
            <person name="Shneider M.M."/>
            <person name="Kabanova A.P."/>
            <person name="Vo T.N.H."/>
            <person name="Korzhenkov A."/>
            <person name="Samarov N.I."/>
            <person name="Toshchakov S.V."/>
            <person name="Miroshnikov K.K."/>
            <person name="Ignatov A.N."/>
            <person name="Kulikov E.E."/>
            <person name="Miroshnikov K.A."/>
        </authorList>
    </citation>
    <scope>NUCLEOTIDE SEQUENCE [LARGE SCALE GENOMIC DNA]</scope>
</reference>
<dbReference type="InterPro" id="IPR042047">
    <property type="entry name" value="SleB_dom1"/>
</dbReference>
<sequence length="186" mass="20912">MLTAKVLAFVLAGMLSNNAPASVGAFQQSASQIASQFYLDGNLKLSHTQQQELECLAKVVWFEARGESKTGKTMVANVVRNRTEYGKPFATTICKVVYQPNQFAWTRNSGKKNTTFRQIIKRHGENEKQAVLDTLEVSMHAVLFPSSRKTTATHFCSIGEKCKFQRVVKLGRVERHTFFKYIGNES</sequence>
<protein>
    <submittedName>
        <fullName evidence="2">Lytic transglycosylase</fullName>
    </submittedName>
</protein>
<dbReference type="Proteomes" id="UP000224355">
    <property type="component" value="Segment"/>
</dbReference>
<proteinExistence type="predicted"/>
<evidence type="ECO:0000259" key="1">
    <source>
        <dbReference type="Pfam" id="PF07486"/>
    </source>
</evidence>
<feature type="domain" description="Cell wall hydrolase SleB" evidence="1">
    <location>
        <begin position="66"/>
        <end position="179"/>
    </location>
</feature>
<dbReference type="Pfam" id="PF07486">
    <property type="entry name" value="Hydrolase_2"/>
    <property type="match status" value="1"/>
</dbReference>
<dbReference type="EMBL" id="KY087898">
    <property type="protein sequence ID" value="APD19734.1"/>
    <property type="molecule type" value="Genomic_DNA"/>
</dbReference>
<accession>A0A1J0MF48</accession>
<evidence type="ECO:0000313" key="2">
    <source>
        <dbReference type="EMBL" id="APD19734.1"/>
    </source>
</evidence>
<organism evidence="2 3">
    <name type="scientific">Pectobacterium phage PP101</name>
    <dbReference type="NCBI Taxonomy" id="1916414"/>
    <lineage>
        <taxon>Viruses</taxon>
        <taxon>Duplodnaviria</taxon>
        <taxon>Heunggongvirae</taxon>
        <taxon>Uroviricota</taxon>
        <taxon>Caudoviricetes</taxon>
        <taxon>Chaseviridae</taxon>
        <taxon>Cleopatravirinae</taxon>
        <taxon>Suwonvirus</taxon>
        <taxon>Suwonvirus PP101</taxon>
    </lineage>
</organism>
<name>A0A1J0MF48_9CAUD</name>
<keyword evidence="3" id="KW-1185">Reference proteome</keyword>
<evidence type="ECO:0000313" key="3">
    <source>
        <dbReference type="Proteomes" id="UP000224355"/>
    </source>
</evidence>
<dbReference type="InterPro" id="IPR011105">
    <property type="entry name" value="Cell_wall_hydrolase_SleB"/>
</dbReference>
<reference evidence="3" key="1">
    <citation type="submission" date="2016-11" db="EMBL/GenBank/DDBJ databases">
        <authorList>
            <person name="Shneider M.M."/>
            <person name="Kabanova A.P."/>
            <person name="Vo T.N.H."/>
            <person name="Korzhenkov A."/>
            <person name="Samarov N.I."/>
            <person name="Toshchakov S.V."/>
            <person name="Miroshnikov K.K."/>
            <person name="Ignatov A.N."/>
            <person name="Kulikov E.E."/>
            <person name="Miroshnikov K.A."/>
        </authorList>
    </citation>
    <scope>NUCLEOTIDE SEQUENCE [LARGE SCALE GENOMIC DNA]</scope>
</reference>
<dbReference type="Gene3D" id="1.10.10.2520">
    <property type="entry name" value="Cell wall hydrolase SleB, domain 1"/>
    <property type="match status" value="1"/>
</dbReference>
<gene>
    <name evidence="2" type="ORF">PP101_79</name>
</gene>